<evidence type="ECO:0000313" key="9">
    <source>
        <dbReference type="Proteomes" id="UP000242715"/>
    </source>
</evidence>
<dbReference type="CDD" id="cd00371">
    <property type="entry name" value="HMA"/>
    <property type="match status" value="1"/>
</dbReference>
<gene>
    <name evidence="8" type="ORF">TSUD_31660</name>
</gene>
<feature type="compositionally biased region" description="Basic and acidic residues" evidence="6">
    <location>
        <begin position="83"/>
        <end position="104"/>
    </location>
</feature>
<feature type="region of interest" description="Disordered" evidence="6">
    <location>
        <begin position="83"/>
        <end position="175"/>
    </location>
</feature>
<evidence type="ECO:0000256" key="4">
    <source>
        <dbReference type="ARBA" id="ARBA00023289"/>
    </source>
</evidence>
<dbReference type="FunFam" id="3.30.70.100:FF:000008">
    <property type="entry name" value="Copper transport protein ATOX1"/>
    <property type="match status" value="1"/>
</dbReference>
<evidence type="ECO:0000256" key="1">
    <source>
        <dbReference type="ARBA" id="ARBA00022481"/>
    </source>
</evidence>
<dbReference type="AlphaFoldDB" id="A0A2Z6N015"/>
<feature type="compositionally biased region" description="Polar residues" evidence="6">
    <location>
        <begin position="137"/>
        <end position="155"/>
    </location>
</feature>
<accession>A0A2Z6N015</accession>
<evidence type="ECO:0000256" key="3">
    <source>
        <dbReference type="ARBA" id="ARBA00023288"/>
    </source>
</evidence>
<reference evidence="9" key="1">
    <citation type="journal article" date="2017" name="Front. Plant Sci.">
        <title>Climate Clever Clovers: New Paradigm to Reduce the Environmental Footprint of Ruminants by Breeding Low Methanogenic Forages Utilizing Haplotype Variation.</title>
        <authorList>
            <person name="Kaur P."/>
            <person name="Appels R."/>
            <person name="Bayer P.E."/>
            <person name="Keeble-Gagnere G."/>
            <person name="Wang J."/>
            <person name="Hirakawa H."/>
            <person name="Shirasawa K."/>
            <person name="Vercoe P."/>
            <person name="Stefanova K."/>
            <person name="Durmic Z."/>
            <person name="Nichols P."/>
            <person name="Revell C."/>
            <person name="Isobe S.N."/>
            <person name="Edwards D."/>
            <person name="Erskine W."/>
        </authorList>
    </citation>
    <scope>NUCLEOTIDE SEQUENCE [LARGE SCALE GENOMIC DNA]</scope>
    <source>
        <strain evidence="9">cv. Daliak</strain>
    </source>
</reference>
<feature type="domain" description="HMA" evidence="7">
    <location>
        <begin position="20"/>
        <end position="83"/>
    </location>
</feature>
<dbReference type="OrthoDB" id="689350at2759"/>
<feature type="compositionally biased region" description="Low complexity" evidence="6">
    <location>
        <begin position="156"/>
        <end position="171"/>
    </location>
</feature>
<feature type="compositionally biased region" description="Polar residues" evidence="6">
    <location>
        <begin position="249"/>
        <end position="262"/>
    </location>
</feature>
<dbReference type="EMBL" id="DF973394">
    <property type="protein sequence ID" value="GAU29360.1"/>
    <property type="molecule type" value="Genomic_DNA"/>
</dbReference>
<dbReference type="Pfam" id="PF00403">
    <property type="entry name" value="HMA"/>
    <property type="match status" value="1"/>
</dbReference>
<feature type="region of interest" description="Disordered" evidence="6">
    <location>
        <begin position="222"/>
        <end position="262"/>
    </location>
</feature>
<feature type="compositionally biased region" description="Basic residues" evidence="6">
    <location>
        <begin position="237"/>
        <end position="246"/>
    </location>
</feature>
<dbReference type="InterPro" id="IPR006121">
    <property type="entry name" value="HMA_dom"/>
</dbReference>
<name>A0A2Z6N015_TRISU</name>
<sequence>MAASESQPQPPEQHSQHLNFKTTVLKVSIHCEGCKRKVHKILQGIHGVNDINIDLRQQKVIVTGNVHSDILIKKLTKTGKHVELWPEPTDSKNNKQRKPEKNKENQQSNPESENSEEIQTNQNTQNNNETGKVKIVSDTSTSKNVEVNGNTAKTSNGNGERNVNGNVTNEGSATGKTGVVHVHEPMTEVRKQTVVLPAGPVTEKKVSVAVQFPCDNNEETSTIEKTTGATGGDSGGAKKKKKKGKGKVINNNGNESVMDTGGSSNRLHGQSFGQGADIGTFSKMEYWSITGQSNFDRGSASISNQANEGLPRHYYNNQQYYQPSQYYSTPPPAAGPPVYTVSHHTAYPSSSSYGAAYYAPPQPYQYAHVVNSGNEMEGQGRPYMCENETYTTSQPSDSFVYFSDENPNACCVM</sequence>
<feature type="compositionally biased region" description="Low complexity" evidence="6">
    <location>
        <begin position="105"/>
        <end position="130"/>
    </location>
</feature>
<keyword evidence="1" id="KW-0488">Methylation</keyword>
<dbReference type="Proteomes" id="UP000242715">
    <property type="component" value="Unassembled WGS sequence"/>
</dbReference>
<evidence type="ECO:0000256" key="6">
    <source>
        <dbReference type="SAM" id="MobiDB-lite"/>
    </source>
</evidence>
<organism evidence="8 9">
    <name type="scientific">Trifolium subterraneum</name>
    <name type="common">Subterranean clover</name>
    <dbReference type="NCBI Taxonomy" id="3900"/>
    <lineage>
        <taxon>Eukaryota</taxon>
        <taxon>Viridiplantae</taxon>
        <taxon>Streptophyta</taxon>
        <taxon>Embryophyta</taxon>
        <taxon>Tracheophyta</taxon>
        <taxon>Spermatophyta</taxon>
        <taxon>Magnoliopsida</taxon>
        <taxon>eudicotyledons</taxon>
        <taxon>Gunneridae</taxon>
        <taxon>Pentapetalae</taxon>
        <taxon>rosids</taxon>
        <taxon>fabids</taxon>
        <taxon>Fabales</taxon>
        <taxon>Fabaceae</taxon>
        <taxon>Papilionoideae</taxon>
        <taxon>50 kb inversion clade</taxon>
        <taxon>NPAAA clade</taxon>
        <taxon>Hologalegina</taxon>
        <taxon>IRL clade</taxon>
        <taxon>Trifolieae</taxon>
        <taxon>Trifolium</taxon>
    </lineage>
</organism>
<protein>
    <recommendedName>
        <fullName evidence="7">HMA domain-containing protein</fullName>
    </recommendedName>
</protein>
<evidence type="ECO:0000256" key="2">
    <source>
        <dbReference type="ARBA" id="ARBA00022723"/>
    </source>
</evidence>
<evidence type="ECO:0000313" key="8">
    <source>
        <dbReference type="EMBL" id="GAU29360.1"/>
    </source>
</evidence>
<proteinExistence type="inferred from homology"/>
<dbReference type="PANTHER" id="PTHR45868">
    <property type="entry name" value="HEAVY METAL-ASSOCIATED ISOPRENYLATED PLANT PROTEIN 33-RELATED"/>
    <property type="match status" value="1"/>
</dbReference>
<dbReference type="PANTHER" id="PTHR45868:SF100">
    <property type="entry name" value="HEAVY-METAL-ASSOCIATED DOMAIN PROTEIN"/>
    <property type="match status" value="1"/>
</dbReference>
<comment type="similarity">
    <text evidence="5">Belongs to the HIPP family.</text>
</comment>
<keyword evidence="2" id="KW-0479">Metal-binding</keyword>
<dbReference type="InterPro" id="IPR036163">
    <property type="entry name" value="HMA_dom_sf"/>
</dbReference>
<dbReference type="Gene3D" id="3.30.70.100">
    <property type="match status" value="1"/>
</dbReference>
<dbReference type="PROSITE" id="PS50846">
    <property type="entry name" value="HMA_2"/>
    <property type="match status" value="1"/>
</dbReference>
<keyword evidence="4" id="KW-0636">Prenylation</keyword>
<keyword evidence="3" id="KW-0449">Lipoprotein</keyword>
<evidence type="ECO:0000256" key="5">
    <source>
        <dbReference type="ARBA" id="ARBA00024045"/>
    </source>
</evidence>
<dbReference type="GO" id="GO:0046872">
    <property type="term" value="F:metal ion binding"/>
    <property type="evidence" value="ECO:0007669"/>
    <property type="project" value="UniProtKB-KW"/>
</dbReference>
<dbReference type="SUPFAM" id="SSF55008">
    <property type="entry name" value="HMA, heavy metal-associated domain"/>
    <property type="match status" value="1"/>
</dbReference>
<keyword evidence="9" id="KW-1185">Reference proteome</keyword>
<evidence type="ECO:0000259" key="7">
    <source>
        <dbReference type="PROSITE" id="PS50846"/>
    </source>
</evidence>